<evidence type="ECO:0000256" key="9">
    <source>
        <dbReference type="ARBA" id="ARBA00049466"/>
    </source>
</evidence>
<comment type="cofactor">
    <cofactor evidence="1">
        <name>[4Fe-4S] cluster</name>
        <dbReference type="ChEBI" id="CHEBI:49883"/>
    </cofactor>
</comment>
<sequence>MNDQNVKWTIHNENTEKQLEKSGYGVYNHSAVEICHWTKEAIVNGRGCYKRKFYNIDTAGCMEMTQSVMWCTNRCTFCWRPNKKFEPYHDILPENSVDSPEETIENLRKLRKNLLIGFYGNPKANKKLLDKFIDKPTHVTFSLSGEPLLYPKVAESILYIKKNWPWIKSIFIVTSGEVPEALEKLISMNAYPTQLYISFTGSNPDMYRKISVPIYKDYWDRYLRSLEIASNMKTRRVARYTILKGINDDKKYYPEWAKLLELYNPHFIELKGYSLLGYSRERLKMENVPKLNELIDFAEGLVEYLPGYEIYDKDKDSRIVLIKNRRKGMDIDPIIKSVEPNI</sequence>
<dbReference type="RefSeq" id="WP_258393068.1">
    <property type="nucleotide sequence ID" value="NZ_AP019769.1"/>
</dbReference>
<dbReference type="CDD" id="cd01335">
    <property type="entry name" value="Radical_SAM"/>
    <property type="match status" value="1"/>
</dbReference>
<dbReference type="InterPro" id="IPR058240">
    <property type="entry name" value="rSAM_sf"/>
</dbReference>
<reference evidence="12" key="1">
    <citation type="journal article" date="2022" name="Int. J. Syst. Evol. Microbiol.">
        <title>Nanobdella aerobiophila gen. nov., sp. nov., a thermoacidophilic, obligate ectosymbiotic archaeon, and proposal of Nanobdellaceae fam. nov., Nanobdellales ord. nov. and Nanobdellia class. nov.</title>
        <authorList>
            <person name="Kato S."/>
            <person name="Ogasawara A."/>
            <person name="Itoh T."/>
            <person name="Sakai H.D."/>
            <person name="Shimizu M."/>
            <person name="Yuki M."/>
            <person name="Kaneko M."/>
            <person name="Takashina T."/>
            <person name="Ohkuma M."/>
        </authorList>
    </citation>
    <scope>NUCLEOTIDE SEQUENCE [LARGE SCALE GENOMIC DNA]</scope>
    <source>
        <strain evidence="12">MJ1</strain>
    </source>
</reference>
<keyword evidence="12" id="KW-1185">Reference proteome</keyword>
<evidence type="ECO:0000256" key="7">
    <source>
        <dbReference type="ARBA" id="ARBA00023014"/>
    </source>
</evidence>
<keyword evidence="2" id="KW-0004">4Fe-4S</keyword>
<organism evidence="11 12">
    <name type="scientific">Nanobdella aerobiophila</name>
    <dbReference type="NCBI Taxonomy" id="2586965"/>
    <lineage>
        <taxon>Archaea</taxon>
        <taxon>Nanobdellota</taxon>
        <taxon>Nanobdellia</taxon>
        <taxon>Nanobdellales</taxon>
        <taxon>Nanobdellaceae</taxon>
        <taxon>Nanobdella</taxon>
    </lineage>
</organism>
<dbReference type="GO" id="GO:0046872">
    <property type="term" value="F:metal ion binding"/>
    <property type="evidence" value="ECO:0007669"/>
    <property type="project" value="UniProtKB-KW"/>
</dbReference>
<dbReference type="GO" id="GO:0051539">
    <property type="term" value="F:4 iron, 4 sulfur cluster binding"/>
    <property type="evidence" value="ECO:0007669"/>
    <property type="project" value="UniProtKB-KW"/>
</dbReference>
<accession>A0A915SYE9</accession>
<evidence type="ECO:0000256" key="3">
    <source>
        <dbReference type="ARBA" id="ARBA00022691"/>
    </source>
</evidence>
<dbReference type="Proteomes" id="UP001055553">
    <property type="component" value="Chromosome"/>
</dbReference>
<dbReference type="Pfam" id="PF04055">
    <property type="entry name" value="Radical_SAM"/>
    <property type="match status" value="1"/>
</dbReference>
<dbReference type="SUPFAM" id="SSF102114">
    <property type="entry name" value="Radical SAM enzymes"/>
    <property type="match status" value="1"/>
</dbReference>
<dbReference type="PANTHER" id="PTHR13930">
    <property type="entry name" value="S-ADENOSYL-L-METHIONINE-DEPENDENT TRNA 4-DEMETHYLWYOSINE SYNTHASE"/>
    <property type="match status" value="1"/>
</dbReference>
<dbReference type="SFLD" id="SFLDS00029">
    <property type="entry name" value="Radical_SAM"/>
    <property type="match status" value="1"/>
</dbReference>
<dbReference type="PANTHER" id="PTHR13930:SF0">
    <property type="entry name" value="S-ADENOSYL-L-METHIONINE-DEPENDENT TRNA 4-DEMETHYLWYOSINE SYNTHASE TYW1-RELATED"/>
    <property type="match status" value="1"/>
</dbReference>
<dbReference type="AlphaFoldDB" id="A0A915SYE9"/>
<dbReference type="InterPro" id="IPR007197">
    <property type="entry name" value="rSAM"/>
</dbReference>
<evidence type="ECO:0000256" key="2">
    <source>
        <dbReference type="ARBA" id="ARBA00022485"/>
    </source>
</evidence>
<keyword evidence="4" id="KW-0819">tRNA processing</keyword>
<feature type="domain" description="Radical SAM core" evidence="10">
    <location>
        <begin position="54"/>
        <end position="312"/>
    </location>
</feature>
<dbReference type="EMBL" id="AP019769">
    <property type="protein sequence ID" value="BBL45755.1"/>
    <property type="molecule type" value="Genomic_DNA"/>
</dbReference>
<evidence type="ECO:0000259" key="10">
    <source>
        <dbReference type="PROSITE" id="PS51918"/>
    </source>
</evidence>
<dbReference type="InterPro" id="IPR034556">
    <property type="entry name" value="tRNA_wybutosine-synthase"/>
</dbReference>
<evidence type="ECO:0000313" key="12">
    <source>
        <dbReference type="Proteomes" id="UP001055553"/>
    </source>
</evidence>
<gene>
    <name evidence="11" type="ORF">MJ1_0608</name>
</gene>
<dbReference type="InterPro" id="IPR013917">
    <property type="entry name" value="tRNA_wybutosine-synth"/>
</dbReference>
<dbReference type="KEGG" id="naer:MJ1_0608"/>
<evidence type="ECO:0000313" key="11">
    <source>
        <dbReference type="EMBL" id="BBL45755.1"/>
    </source>
</evidence>
<evidence type="ECO:0000256" key="8">
    <source>
        <dbReference type="ARBA" id="ARBA00023239"/>
    </source>
</evidence>
<keyword evidence="7" id="KW-0411">Iron-sulfur</keyword>
<keyword evidence="6" id="KW-0408">Iron</keyword>
<dbReference type="InterPro" id="IPR013785">
    <property type="entry name" value="Aldolase_TIM"/>
</dbReference>
<dbReference type="GeneID" id="74568553"/>
<keyword evidence="5" id="KW-0479">Metal-binding</keyword>
<keyword evidence="3" id="KW-0949">S-adenosyl-L-methionine</keyword>
<proteinExistence type="predicted"/>
<evidence type="ECO:0000256" key="4">
    <source>
        <dbReference type="ARBA" id="ARBA00022694"/>
    </source>
</evidence>
<evidence type="ECO:0000256" key="6">
    <source>
        <dbReference type="ARBA" id="ARBA00023004"/>
    </source>
</evidence>
<dbReference type="Pfam" id="PF08608">
    <property type="entry name" value="Wyosine_form"/>
    <property type="match status" value="1"/>
</dbReference>
<dbReference type="GO" id="GO:0102521">
    <property type="term" value="F:tRNA-4-demethylwyosine synthase activity"/>
    <property type="evidence" value="ECO:0007669"/>
    <property type="project" value="UniProtKB-EC"/>
</dbReference>
<keyword evidence="8" id="KW-0456">Lyase</keyword>
<dbReference type="PROSITE" id="PS51918">
    <property type="entry name" value="RADICAL_SAM"/>
    <property type="match status" value="1"/>
</dbReference>
<evidence type="ECO:0000256" key="5">
    <source>
        <dbReference type="ARBA" id="ARBA00022723"/>
    </source>
</evidence>
<dbReference type="Gene3D" id="3.20.20.70">
    <property type="entry name" value="Aldolase class I"/>
    <property type="match status" value="1"/>
</dbReference>
<name>A0A915SYE9_9ARCH</name>
<protein>
    <submittedName>
        <fullName evidence="11">tRNA wybutosine-synthesizing protein 1</fullName>
    </submittedName>
</protein>
<comment type="catalytic activity">
    <reaction evidence="9">
        <text>N(1)-methylguanosine(37) in tRNA(Phe) + pyruvate + S-adenosyl-L-methionine = 4-demethylwyosine(37) in tRNA(Phe) + 5'-deoxyadenosine + L-methionine + CO2 + H2O</text>
        <dbReference type="Rhea" id="RHEA:36347"/>
        <dbReference type="Rhea" id="RHEA-COMP:10164"/>
        <dbReference type="Rhea" id="RHEA-COMP:10165"/>
        <dbReference type="ChEBI" id="CHEBI:15361"/>
        <dbReference type="ChEBI" id="CHEBI:15377"/>
        <dbReference type="ChEBI" id="CHEBI:16526"/>
        <dbReference type="ChEBI" id="CHEBI:17319"/>
        <dbReference type="ChEBI" id="CHEBI:57844"/>
        <dbReference type="ChEBI" id="CHEBI:59789"/>
        <dbReference type="ChEBI" id="CHEBI:64315"/>
        <dbReference type="ChEBI" id="CHEBI:73542"/>
        <dbReference type="EC" id="4.1.3.44"/>
    </reaction>
</comment>
<evidence type="ECO:0000256" key="1">
    <source>
        <dbReference type="ARBA" id="ARBA00001966"/>
    </source>
</evidence>
<dbReference type="GO" id="GO:0008033">
    <property type="term" value="P:tRNA processing"/>
    <property type="evidence" value="ECO:0007669"/>
    <property type="project" value="UniProtKB-KW"/>
</dbReference>